<accession>A0A926DSB2</accession>
<dbReference type="RefSeq" id="WP_177717173.1">
    <property type="nucleotide sequence ID" value="NZ_JACRSQ010000007.1"/>
</dbReference>
<organism evidence="1 2">
    <name type="scientific">Bianquea renquensis</name>
    <dbReference type="NCBI Taxonomy" id="2763661"/>
    <lineage>
        <taxon>Bacteria</taxon>
        <taxon>Bacillati</taxon>
        <taxon>Bacillota</taxon>
        <taxon>Clostridia</taxon>
        <taxon>Eubacteriales</taxon>
        <taxon>Bianqueaceae</taxon>
        <taxon>Bianquea</taxon>
    </lineage>
</organism>
<evidence type="ECO:0000313" key="2">
    <source>
        <dbReference type="Proteomes" id="UP000657006"/>
    </source>
</evidence>
<dbReference type="EMBL" id="JACRSQ010000007">
    <property type="protein sequence ID" value="MBC8543103.1"/>
    <property type="molecule type" value="Genomic_DNA"/>
</dbReference>
<evidence type="ECO:0000313" key="1">
    <source>
        <dbReference type="EMBL" id="MBC8543103.1"/>
    </source>
</evidence>
<dbReference type="AlphaFoldDB" id="A0A926DSB2"/>
<protein>
    <submittedName>
        <fullName evidence="1">Uncharacterized protein</fullName>
    </submittedName>
</protein>
<comment type="caution">
    <text evidence="1">The sequence shown here is derived from an EMBL/GenBank/DDBJ whole genome shotgun (WGS) entry which is preliminary data.</text>
</comment>
<dbReference type="Proteomes" id="UP000657006">
    <property type="component" value="Unassembled WGS sequence"/>
</dbReference>
<keyword evidence="2" id="KW-1185">Reference proteome</keyword>
<proteinExistence type="predicted"/>
<reference evidence="1" key="1">
    <citation type="submission" date="2020-08" db="EMBL/GenBank/DDBJ databases">
        <title>Genome public.</title>
        <authorList>
            <person name="Liu C."/>
            <person name="Sun Q."/>
        </authorList>
    </citation>
    <scope>NUCLEOTIDE SEQUENCE</scope>
    <source>
        <strain evidence="1">NSJ-32</strain>
    </source>
</reference>
<gene>
    <name evidence="1" type="ORF">H8730_06060</name>
</gene>
<name>A0A926DSB2_9FIRM</name>
<sequence>MQDLLLLAVVAAVFVFGWVLMNRLDRFLENNRQVQGLELSSGEDILRIGLSNPLFSDHLTDSLEQYCRLCPDSSVQIFYGAEDELVNGLLCRKLDIIFLPENSEGLAGGCYGIKKVLLDYTPVTMKYGGLSIEPIADDAVVQKVIWLTEATTSSTNCFVGCIKDKTTRKSRRIWHLML</sequence>